<reference evidence="2" key="1">
    <citation type="submission" date="2009-05" db="EMBL/GenBank/DDBJ databases">
        <authorList>
            <person name="Harkins D.M."/>
            <person name="DeShazer D."/>
            <person name="Woods D.E."/>
            <person name="Brinkac L.M."/>
            <person name="Brown K.A."/>
            <person name="Hung G.C."/>
            <person name="Tuanyok A."/>
            <person name="Zhang B."/>
            <person name="Nierman W.C."/>
        </authorList>
    </citation>
    <scope>NUCLEOTIDE SEQUENCE [LARGE SCALE GENOMIC DNA]</scope>
    <source>
        <strain evidence="2">1710a</strain>
    </source>
</reference>
<dbReference type="AlphaFoldDB" id="A0A0E1W9S1"/>
<organism evidence="2">
    <name type="scientific">Burkholderia pseudomallei 1710a</name>
    <dbReference type="NCBI Taxonomy" id="320371"/>
    <lineage>
        <taxon>Bacteria</taxon>
        <taxon>Pseudomonadati</taxon>
        <taxon>Pseudomonadota</taxon>
        <taxon>Betaproteobacteria</taxon>
        <taxon>Burkholderiales</taxon>
        <taxon>Burkholderiaceae</taxon>
        <taxon>Burkholderia</taxon>
        <taxon>pseudomallei group</taxon>
    </lineage>
</organism>
<sequence length="51" mass="5770">MWTCNIECGDGHRNSIKPGSNARGRPPKKQTKSIAYENATHFHLPLNMTFL</sequence>
<name>A0A0E1W9S1_BURPE</name>
<accession>A0A0E1W9S1</accession>
<feature type="region of interest" description="Disordered" evidence="1">
    <location>
        <begin position="11"/>
        <end position="31"/>
    </location>
</feature>
<proteinExistence type="predicted"/>
<protein>
    <submittedName>
        <fullName evidence="2">Uncharacterized protein</fullName>
    </submittedName>
</protein>
<dbReference type="EMBL" id="CM000832">
    <property type="protein sequence ID" value="EET09101.1"/>
    <property type="molecule type" value="Genomic_DNA"/>
</dbReference>
<dbReference type="HOGENOM" id="CLU_3096548_0_0_4"/>
<evidence type="ECO:0000313" key="2">
    <source>
        <dbReference type="EMBL" id="EET09101.1"/>
    </source>
</evidence>
<evidence type="ECO:0000256" key="1">
    <source>
        <dbReference type="SAM" id="MobiDB-lite"/>
    </source>
</evidence>
<dbReference type="Proteomes" id="UP000001812">
    <property type="component" value="Chromosome I"/>
</dbReference>
<gene>
    <name evidence="2" type="ORF">BURPS1710A_0082</name>
</gene>